<protein>
    <submittedName>
        <fullName evidence="10">PLP-dependent aminotransferase family protein</fullName>
    </submittedName>
</protein>
<dbReference type="Pfam" id="PF00392">
    <property type="entry name" value="GntR"/>
    <property type="match status" value="1"/>
</dbReference>
<dbReference type="InterPro" id="IPR015421">
    <property type="entry name" value="PyrdxlP-dep_Trfase_major"/>
</dbReference>
<proteinExistence type="inferred from homology"/>
<organism evidence="10 11">
    <name type="scientific">Paenibacillus oralis</name>
    <dbReference type="NCBI Taxonomy" id="2490856"/>
    <lineage>
        <taxon>Bacteria</taxon>
        <taxon>Bacillati</taxon>
        <taxon>Bacillota</taxon>
        <taxon>Bacilli</taxon>
        <taxon>Bacillales</taxon>
        <taxon>Paenibacillaceae</taxon>
        <taxon>Paenibacillus</taxon>
    </lineage>
</organism>
<keyword evidence="4" id="KW-0663">Pyridoxal phosphate</keyword>
<sequence length="564" mass="60658">MPDFTIALQSFSDKYRYKYLALYHALRDAIHNGTLAEGTRLPATRELAAMYGLSRGSVSQAYDMLHAEGYVRTIVGGGTFVTGMVASRQETSNRMAQVVLSPWGRRVLSVMNRTGEQKGAGPAGGEAGGGGWLPAGAAVALASPEPDGVISYRDSGPWAAGFPAAEWKSALAWAARGRSGGRVAGVSGTSVSGTSVSGTGAAGLAGAGGSRADTGRGDAERADIGGTAWESADPGRSGADPLGELELRQAIAAHLRRSRGISADAEQICLFNGSMQAITLLTQLLLGEGEPAVLEDPCYYGIARAVAACGGVAVPAQLDGQGIVPRDWDARLLFVTPGRQFPTGAVLSHARRRELLKWASRRNAVIVEDDYDSEFRWGGRPLEPLKALDQEERVIYIGSFSKTMFAALRIGYAVLPRSLVRALASAKALYEPAPPARLEQRALARFMRTGGYDRHLRRMRRYYGAKQEVFRTRLESELGGLFRLQPADAGLLMYALWRKSPEEYRAFQAAATRRGVLFRDAAIYRLTPGEPAACFCFAHLDEEALLEGVNRMKAAWIDIQVNGN</sequence>
<dbReference type="EMBL" id="RRCN01000001">
    <property type="protein sequence ID" value="RRJ61648.1"/>
    <property type="molecule type" value="Genomic_DNA"/>
</dbReference>
<evidence type="ECO:0000256" key="6">
    <source>
        <dbReference type="ARBA" id="ARBA00023125"/>
    </source>
</evidence>
<dbReference type="SUPFAM" id="SSF53383">
    <property type="entry name" value="PLP-dependent transferases"/>
    <property type="match status" value="1"/>
</dbReference>
<keyword evidence="6" id="KW-0238">DNA-binding</keyword>
<dbReference type="SMART" id="SM00345">
    <property type="entry name" value="HTH_GNTR"/>
    <property type="match status" value="1"/>
</dbReference>
<dbReference type="InterPro" id="IPR036388">
    <property type="entry name" value="WH-like_DNA-bd_sf"/>
</dbReference>
<accession>A0A3P3TWL9</accession>
<evidence type="ECO:0000259" key="9">
    <source>
        <dbReference type="PROSITE" id="PS50949"/>
    </source>
</evidence>
<evidence type="ECO:0000256" key="8">
    <source>
        <dbReference type="SAM" id="MobiDB-lite"/>
    </source>
</evidence>
<dbReference type="Gene3D" id="3.40.640.10">
    <property type="entry name" value="Type I PLP-dependent aspartate aminotransferase-like (Major domain)"/>
    <property type="match status" value="1"/>
</dbReference>
<feature type="domain" description="HTH gntR-type" evidence="9">
    <location>
        <begin position="16"/>
        <end position="84"/>
    </location>
</feature>
<feature type="compositionally biased region" description="Gly residues" evidence="8">
    <location>
        <begin position="200"/>
        <end position="209"/>
    </location>
</feature>
<evidence type="ECO:0000256" key="7">
    <source>
        <dbReference type="ARBA" id="ARBA00023163"/>
    </source>
</evidence>
<gene>
    <name evidence="10" type="ORF">EHV15_00675</name>
</gene>
<dbReference type="AlphaFoldDB" id="A0A3P3TWL9"/>
<evidence type="ECO:0000256" key="5">
    <source>
        <dbReference type="ARBA" id="ARBA00023015"/>
    </source>
</evidence>
<evidence type="ECO:0000256" key="4">
    <source>
        <dbReference type="ARBA" id="ARBA00022898"/>
    </source>
</evidence>
<dbReference type="Pfam" id="PF00155">
    <property type="entry name" value="Aminotran_1_2"/>
    <property type="match status" value="1"/>
</dbReference>
<dbReference type="SUPFAM" id="SSF46785">
    <property type="entry name" value="Winged helix' DNA-binding domain"/>
    <property type="match status" value="1"/>
</dbReference>
<dbReference type="InterPro" id="IPR036390">
    <property type="entry name" value="WH_DNA-bd_sf"/>
</dbReference>
<comment type="similarity">
    <text evidence="2">In the C-terminal section; belongs to the class-I pyridoxal-phosphate-dependent aminotransferase family.</text>
</comment>
<dbReference type="PRINTS" id="PR00035">
    <property type="entry name" value="HTHGNTR"/>
</dbReference>
<dbReference type="CDD" id="cd07377">
    <property type="entry name" value="WHTH_GntR"/>
    <property type="match status" value="1"/>
</dbReference>
<dbReference type="Gene3D" id="1.10.10.10">
    <property type="entry name" value="Winged helix-like DNA-binding domain superfamily/Winged helix DNA-binding domain"/>
    <property type="match status" value="1"/>
</dbReference>
<comment type="cofactor">
    <cofactor evidence="1">
        <name>pyridoxal 5'-phosphate</name>
        <dbReference type="ChEBI" id="CHEBI:597326"/>
    </cofactor>
</comment>
<name>A0A3P3TWL9_9BACL</name>
<feature type="compositionally biased region" description="Low complexity" evidence="8">
    <location>
        <begin position="184"/>
        <end position="199"/>
    </location>
</feature>
<keyword evidence="11" id="KW-1185">Reference proteome</keyword>
<dbReference type="GO" id="GO:0003700">
    <property type="term" value="F:DNA-binding transcription factor activity"/>
    <property type="evidence" value="ECO:0007669"/>
    <property type="project" value="InterPro"/>
</dbReference>
<dbReference type="GO" id="GO:0030170">
    <property type="term" value="F:pyridoxal phosphate binding"/>
    <property type="evidence" value="ECO:0007669"/>
    <property type="project" value="InterPro"/>
</dbReference>
<dbReference type="InterPro" id="IPR051446">
    <property type="entry name" value="HTH_trans_reg/aminotransferase"/>
</dbReference>
<comment type="caution">
    <text evidence="10">The sequence shown here is derived from an EMBL/GenBank/DDBJ whole genome shotgun (WGS) entry which is preliminary data.</text>
</comment>
<dbReference type="RefSeq" id="WP_128635109.1">
    <property type="nucleotide sequence ID" value="NZ_RRCN01000001.1"/>
</dbReference>
<feature type="region of interest" description="Disordered" evidence="8">
    <location>
        <begin position="184"/>
        <end position="218"/>
    </location>
</feature>
<keyword evidence="10" id="KW-0808">Transferase</keyword>
<dbReference type="PANTHER" id="PTHR46577:SF1">
    <property type="entry name" value="HTH-TYPE TRANSCRIPTIONAL REGULATORY PROTEIN GABR"/>
    <property type="match status" value="1"/>
</dbReference>
<evidence type="ECO:0000256" key="3">
    <source>
        <dbReference type="ARBA" id="ARBA00022576"/>
    </source>
</evidence>
<dbReference type="InterPro" id="IPR004839">
    <property type="entry name" value="Aminotransferase_I/II_large"/>
</dbReference>
<dbReference type="CDD" id="cd00609">
    <property type="entry name" value="AAT_like"/>
    <property type="match status" value="1"/>
</dbReference>
<keyword evidence="5" id="KW-0805">Transcription regulation</keyword>
<dbReference type="PROSITE" id="PS50949">
    <property type="entry name" value="HTH_GNTR"/>
    <property type="match status" value="1"/>
</dbReference>
<evidence type="ECO:0000256" key="2">
    <source>
        <dbReference type="ARBA" id="ARBA00005384"/>
    </source>
</evidence>
<evidence type="ECO:0000313" key="11">
    <source>
        <dbReference type="Proteomes" id="UP000267017"/>
    </source>
</evidence>
<evidence type="ECO:0000256" key="1">
    <source>
        <dbReference type="ARBA" id="ARBA00001933"/>
    </source>
</evidence>
<dbReference type="InterPro" id="IPR000524">
    <property type="entry name" value="Tscrpt_reg_HTH_GntR"/>
</dbReference>
<dbReference type="Proteomes" id="UP000267017">
    <property type="component" value="Unassembled WGS sequence"/>
</dbReference>
<dbReference type="PANTHER" id="PTHR46577">
    <property type="entry name" value="HTH-TYPE TRANSCRIPTIONAL REGULATORY PROTEIN GABR"/>
    <property type="match status" value="1"/>
</dbReference>
<dbReference type="GO" id="GO:0008483">
    <property type="term" value="F:transaminase activity"/>
    <property type="evidence" value="ECO:0007669"/>
    <property type="project" value="UniProtKB-KW"/>
</dbReference>
<dbReference type="InterPro" id="IPR015424">
    <property type="entry name" value="PyrdxlP-dep_Trfase"/>
</dbReference>
<dbReference type="OrthoDB" id="9808770at2"/>
<dbReference type="GO" id="GO:0003677">
    <property type="term" value="F:DNA binding"/>
    <property type="evidence" value="ECO:0007669"/>
    <property type="project" value="UniProtKB-KW"/>
</dbReference>
<reference evidence="10 11" key="1">
    <citation type="submission" date="2018-11" db="EMBL/GenBank/DDBJ databases">
        <title>Genome sequencing of Paenibacillus sp. KCOM 3021 (= ChDC PVNT-B20).</title>
        <authorList>
            <person name="Kook J.-K."/>
            <person name="Park S.-N."/>
            <person name="Lim Y.K."/>
        </authorList>
    </citation>
    <scope>NUCLEOTIDE SEQUENCE [LARGE SCALE GENOMIC DNA]</scope>
    <source>
        <strain evidence="10 11">KCOM 3021</strain>
    </source>
</reference>
<evidence type="ECO:0000313" key="10">
    <source>
        <dbReference type="EMBL" id="RRJ61648.1"/>
    </source>
</evidence>
<keyword evidence="7" id="KW-0804">Transcription</keyword>
<keyword evidence="3 10" id="KW-0032">Aminotransferase</keyword>